<comment type="caution">
    <text evidence="1">The sequence shown here is derived from an EMBL/GenBank/DDBJ whole genome shotgun (WGS) entry which is preliminary data.</text>
</comment>
<dbReference type="EMBL" id="JABSTQ010010258">
    <property type="protein sequence ID" value="KAG0422250.1"/>
    <property type="molecule type" value="Genomic_DNA"/>
</dbReference>
<proteinExistence type="predicted"/>
<evidence type="ECO:0000313" key="1">
    <source>
        <dbReference type="EMBL" id="KAG0422250.1"/>
    </source>
</evidence>
<protein>
    <submittedName>
        <fullName evidence="1">Uncharacterized protein</fullName>
    </submittedName>
</protein>
<gene>
    <name evidence="1" type="ORF">HPB47_001910</name>
</gene>
<dbReference type="Proteomes" id="UP000805193">
    <property type="component" value="Unassembled WGS sequence"/>
</dbReference>
<evidence type="ECO:0000313" key="2">
    <source>
        <dbReference type="Proteomes" id="UP000805193"/>
    </source>
</evidence>
<keyword evidence="2" id="KW-1185">Reference proteome</keyword>
<name>A0AC60PMZ1_IXOPE</name>
<accession>A0AC60PMZ1</accession>
<reference evidence="1 2" key="1">
    <citation type="journal article" date="2020" name="Cell">
        <title>Large-Scale Comparative Analyses of Tick Genomes Elucidate Their Genetic Diversity and Vector Capacities.</title>
        <authorList>
            <consortium name="Tick Genome and Microbiome Consortium (TIGMIC)"/>
            <person name="Jia N."/>
            <person name="Wang J."/>
            <person name="Shi W."/>
            <person name="Du L."/>
            <person name="Sun Y."/>
            <person name="Zhan W."/>
            <person name="Jiang J.F."/>
            <person name="Wang Q."/>
            <person name="Zhang B."/>
            <person name="Ji P."/>
            <person name="Bell-Sakyi L."/>
            <person name="Cui X.M."/>
            <person name="Yuan T.T."/>
            <person name="Jiang B.G."/>
            <person name="Yang W.F."/>
            <person name="Lam T.T."/>
            <person name="Chang Q.C."/>
            <person name="Ding S.J."/>
            <person name="Wang X.J."/>
            <person name="Zhu J.G."/>
            <person name="Ruan X.D."/>
            <person name="Zhao L."/>
            <person name="Wei J.T."/>
            <person name="Ye R.Z."/>
            <person name="Que T.C."/>
            <person name="Du C.H."/>
            <person name="Zhou Y.H."/>
            <person name="Cheng J.X."/>
            <person name="Dai P.F."/>
            <person name="Guo W.B."/>
            <person name="Han X.H."/>
            <person name="Huang E.J."/>
            <person name="Li L.F."/>
            <person name="Wei W."/>
            <person name="Gao Y.C."/>
            <person name="Liu J.Z."/>
            <person name="Shao H.Z."/>
            <person name="Wang X."/>
            <person name="Wang C.C."/>
            <person name="Yang T.C."/>
            <person name="Huo Q.B."/>
            <person name="Li W."/>
            <person name="Chen H.Y."/>
            <person name="Chen S.E."/>
            <person name="Zhou L.G."/>
            <person name="Ni X.B."/>
            <person name="Tian J.H."/>
            <person name="Sheng Y."/>
            <person name="Liu T."/>
            <person name="Pan Y.S."/>
            <person name="Xia L.Y."/>
            <person name="Li J."/>
            <person name="Zhao F."/>
            <person name="Cao W.C."/>
        </authorList>
    </citation>
    <scope>NUCLEOTIDE SEQUENCE [LARGE SCALE GENOMIC DNA]</scope>
    <source>
        <strain evidence="1">Iper-2018</strain>
    </source>
</reference>
<organism evidence="1 2">
    <name type="scientific">Ixodes persulcatus</name>
    <name type="common">Taiga tick</name>
    <dbReference type="NCBI Taxonomy" id="34615"/>
    <lineage>
        <taxon>Eukaryota</taxon>
        <taxon>Metazoa</taxon>
        <taxon>Ecdysozoa</taxon>
        <taxon>Arthropoda</taxon>
        <taxon>Chelicerata</taxon>
        <taxon>Arachnida</taxon>
        <taxon>Acari</taxon>
        <taxon>Parasitiformes</taxon>
        <taxon>Ixodida</taxon>
        <taxon>Ixodoidea</taxon>
        <taxon>Ixodidae</taxon>
        <taxon>Ixodinae</taxon>
        <taxon>Ixodes</taxon>
    </lineage>
</organism>
<sequence length="733" mass="81954">MAACSTAGVRSVGLNSGIAMKDCYSQIKGGEKICSGDANCPFINGNDAGQGEERWLQSLRQFHNGRNLQMVHLSPSVTEKDIIDFFQQTGTLVKKVEINRRTHIARMKVDSSYEFDPLIRPWNFPRTLLGTDAKLKMGSSDSFLCVTNLPTNWSVKQFQELCEKFGPVVRCFLIYHHATDESLGFGLVEYCSRAVACQAKNLLHKKQVQQGEIHCDWLEHNLVNYADLYPRCLYVGNLPTTFCDIYAFRQLFTTVASPTYCQLSIVNGVPQGFGVVEFRLHEDARKTKELLHGHCLNGNRLNILFTSPGVSAYKLYNRIIEEQAKKMEKNGALSTPQLSPALLAQFSVVQNSKVAKTFQKAINLKGKGKNASQVSTTAASNHALIALQNFFNQQICTQQALGQMALGLPAPPADSSYDSSQQPQQSGNDGDTKGKAEENGAPGEERKRKNEPVYQPQCPLNYSTMDNSSKHPSWAFEGACQQQQQQQQQRQGAGGYPQQQQQQQSVEASNEAINMSSESRDQQSPQGASCSWQSAWAGGQNPGEQSGQPIMGQGSSYDKQESEMSPSDRKRKVHQLMPSPEPSPEHGYIGQHSQALGGHYADSYFRYKKMKTLRKRRGAYRIQGIPITVIPIIRYGSSYKDVVEEENTQLIDGLKSKISSLKTISIDIGHEVKYQNKMLNEMNTDFDSGEGILKSTMGRLVRMSRAGHNRYIFYLILFSFFVFLVIYILMKIR</sequence>